<dbReference type="InterPro" id="IPR011324">
    <property type="entry name" value="Cytotoxic_necrot_fac-like_cat"/>
</dbReference>
<evidence type="ECO:0000256" key="2">
    <source>
        <dbReference type="ARBA" id="ARBA00022801"/>
    </source>
</evidence>
<keyword evidence="5" id="KW-1185">Reference proteome</keyword>
<accession>A0A1T4KEQ4</accession>
<dbReference type="OrthoDB" id="9807202at2"/>
<protein>
    <recommendedName>
        <fullName evidence="3">Probable chemoreceptor glutamine deamidase CheD</fullName>
        <ecNumber evidence="3">3.5.1.44</ecNumber>
    </recommendedName>
</protein>
<dbReference type="EC" id="3.5.1.44" evidence="3"/>
<dbReference type="PANTHER" id="PTHR35147:SF2">
    <property type="entry name" value="CHEMORECEPTOR GLUTAMINE DEAMIDASE CHED-RELATED"/>
    <property type="match status" value="1"/>
</dbReference>
<dbReference type="InterPro" id="IPR038592">
    <property type="entry name" value="CheD-like_sf"/>
</dbReference>
<keyword evidence="1 3" id="KW-0145">Chemotaxis</keyword>
<gene>
    <name evidence="3" type="primary">cheD</name>
    <name evidence="4" type="ORF">SAMN02745118_00744</name>
</gene>
<comment type="catalytic activity">
    <reaction evidence="3">
        <text>L-glutaminyl-[protein] + H2O = L-glutamyl-[protein] + NH4(+)</text>
        <dbReference type="Rhea" id="RHEA:16441"/>
        <dbReference type="Rhea" id="RHEA-COMP:10207"/>
        <dbReference type="Rhea" id="RHEA-COMP:10208"/>
        <dbReference type="ChEBI" id="CHEBI:15377"/>
        <dbReference type="ChEBI" id="CHEBI:28938"/>
        <dbReference type="ChEBI" id="CHEBI:29973"/>
        <dbReference type="ChEBI" id="CHEBI:30011"/>
        <dbReference type="EC" id="3.5.1.44"/>
    </reaction>
</comment>
<dbReference type="CDD" id="cd16352">
    <property type="entry name" value="CheD"/>
    <property type="match status" value="1"/>
</dbReference>
<name>A0A1T4KEQ4_9FIRM</name>
<dbReference type="SUPFAM" id="SSF64438">
    <property type="entry name" value="CNF1/YfiH-like putative cysteine hydrolases"/>
    <property type="match status" value="1"/>
</dbReference>
<comment type="function">
    <text evidence="3">Probably deamidates glutamine residues to glutamate on methyl-accepting chemotaxis receptors (MCPs), playing an important role in chemotaxis.</text>
</comment>
<dbReference type="GO" id="GO:0050568">
    <property type="term" value="F:protein-glutamine glutaminase activity"/>
    <property type="evidence" value="ECO:0007669"/>
    <property type="project" value="UniProtKB-UniRule"/>
</dbReference>
<evidence type="ECO:0000256" key="1">
    <source>
        <dbReference type="ARBA" id="ARBA00022500"/>
    </source>
</evidence>
<dbReference type="Proteomes" id="UP000190625">
    <property type="component" value="Unassembled WGS sequence"/>
</dbReference>
<dbReference type="PANTHER" id="PTHR35147">
    <property type="entry name" value="CHEMORECEPTOR GLUTAMINE DEAMIDASE CHED-RELATED"/>
    <property type="match status" value="1"/>
</dbReference>
<dbReference type="AlphaFoldDB" id="A0A1T4KEQ4"/>
<organism evidence="4 5">
    <name type="scientific">Selenihalanaerobacter shriftii</name>
    <dbReference type="NCBI Taxonomy" id="142842"/>
    <lineage>
        <taxon>Bacteria</taxon>
        <taxon>Bacillati</taxon>
        <taxon>Bacillota</taxon>
        <taxon>Clostridia</taxon>
        <taxon>Halanaerobiales</taxon>
        <taxon>Halobacteroidaceae</taxon>
        <taxon>Selenihalanaerobacter</taxon>
    </lineage>
</organism>
<dbReference type="Pfam" id="PF03975">
    <property type="entry name" value="CheD"/>
    <property type="match status" value="1"/>
</dbReference>
<dbReference type="GO" id="GO:0006935">
    <property type="term" value="P:chemotaxis"/>
    <property type="evidence" value="ECO:0007669"/>
    <property type="project" value="UniProtKB-UniRule"/>
</dbReference>
<dbReference type="Gene3D" id="3.30.1330.200">
    <property type="match status" value="1"/>
</dbReference>
<dbReference type="STRING" id="142842.SAMN02745118_00744"/>
<dbReference type="HAMAP" id="MF_01440">
    <property type="entry name" value="CheD"/>
    <property type="match status" value="1"/>
</dbReference>
<evidence type="ECO:0000256" key="3">
    <source>
        <dbReference type="HAMAP-Rule" id="MF_01440"/>
    </source>
</evidence>
<reference evidence="5" key="1">
    <citation type="submission" date="2017-02" db="EMBL/GenBank/DDBJ databases">
        <authorList>
            <person name="Varghese N."/>
            <person name="Submissions S."/>
        </authorList>
    </citation>
    <scope>NUCLEOTIDE SEQUENCE [LARGE SCALE GENOMIC DNA]</scope>
    <source>
        <strain evidence="5">ATCC BAA-73</strain>
    </source>
</reference>
<dbReference type="EMBL" id="FUWM01000006">
    <property type="protein sequence ID" value="SJZ40890.1"/>
    <property type="molecule type" value="Genomic_DNA"/>
</dbReference>
<sequence>MRTKVKKIFAGDFYTTRDREEIISTLLGSCVATCLIDNVNSVYGMNHFMLPMELKRKDKDKLGKYGLDAMEILISAMLKQGANLKYLEAKLFGGGRVVKSSYSNVAKANVDFAKMYLEQQQIPIIAQDVGGTYGRQIYFYPKEGIYSRKIKSTHQELA</sequence>
<evidence type="ECO:0000313" key="5">
    <source>
        <dbReference type="Proteomes" id="UP000190625"/>
    </source>
</evidence>
<evidence type="ECO:0000313" key="4">
    <source>
        <dbReference type="EMBL" id="SJZ40890.1"/>
    </source>
</evidence>
<proteinExistence type="inferred from homology"/>
<dbReference type="InterPro" id="IPR005659">
    <property type="entry name" value="Chemorcpt_Glu_NH3ase_CheD"/>
</dbReference>
<comment type="similarity">
    <text evidence="3">Belongs to the CheD family.</text>
</comment>
<keyword evidence="2 3" id="KW-0378">Hydrolase</keyword>